<keyword evidence="4 16" id="KW-0349">Heme</keyword>
<keyword evidence="12 17" id="KW-0472">Membrane</keyword>
<dbReference type="PROSITE" id="PS51007">
    <property type="entry name" value="CYTC"/>
    <property type="match status" value="1"/>
</dbReference>
<feature type="domain" description="Cytochrome c" evidence="19">
    <location>
        <begin position="249"/>
        <end position="341"/>
    </location>
</feature>
<evidence type="ECO:0000256" key="16">
    <source>
        <dbReference type="PROSITE-ProRule" id="PRU00433"/>
    </source>
</evidence>
<dbReference type="GO" id="GO:0042773">
    <property type="term" value="P:ATP synthesis coupled electron transport"/>
    <property type="evidence" value="ECO:0007669"/>
    <property type="project" value="TreeGrafter"/>
</dbReference>
<evidence type="ECO:0000313" key="21">
    <source>
        <dbReference type="Proteomes" id="UP000193083"/>
    </source>
</evidence>
<comment type="catalytic activity">
    <reaction evidence="15">
        <text>4 Fe(II)-[cytochrome c] + O2 + 8 H(+)(in) = 4 Fe(III)-[cytochrome c] + 2 H2O + 4 H(+)(out)</text>
        <dbReference type="Rhea" id="RHEA:11436"/>
        <dbReference type="Rhea" id="RHEA-COMP:10350"/>
        <dbReference type="Rhea" id="RHEA-COMP:14399"/>
        <dbReference type="ChEBI" id="CHEBI:15377"/>
        <dbReference type="ChEBI" id="CHEBI:15378"/>
        <dbReference type="ChEBI" id="CHEBI:15379"/>
        <dbReference type="ChEBI" id="CHEBI:29033"/>
        <dbReference type="ChEBI" id="CHEBI:29034"/>
        <dbReference type="EC" id="7.1.1.9"/>
    </reaction>
</comment>
<keyword evidence="10 16" id="KW-0408">Iron</keyword>
<proteinExistence type="inferred from homology"/>
<dbReference type="InterPro" id="IPR045187">
    <property type="entry name" value="CcO_II"/>
</dbReference>
<evidence type="ECO:0000259" key="18">
    <source>
        <dbReference type="PROSITE" id="PS50857"/>
    </source>
</evidence>
<keyword evidence="3" id="KW-0813">Transport</keyword>
<dbReference type="InterPro" id="IPR036909">
    <property type="entry name" value="Cyt_c-like_dom_sf"/>
</dbReference>
<evidence type="ECO:0000256" key="8">
    <source>
        <dbReference type="ARBA" id="ARBA00022982"/>
    </source>
</evidence>
<evidence type="ECO:0000256" key="12">
    <source>
        <dbReference type="ARBA" id="ARBA00023136"/>
    </source>
</evidence>
<evidence type="ECO:0000256" key="15">
    <source>
        <dbReference type="ARBA" id="ARBA00047816"/>
    </source>
</evidence>
<organism evidence="20 21">
    <name type="scientific">Mesorhizobium australicum</name>
    <dbReference type="NCBI Taxonomy" id="536018"/>
    <lineage>
        <taxon>Bacteria</taxon>
        <taxon>Pseudomonadati</taxon>
        <taxon>Pseudomonadota</taxon>
        <taxon>Alphaproteobacteria</taxon>
        <taxon>Hyphomicrobiales</taxon>
        <taxon>Phyllobacteriaceae</taxon>
        <taxon>Mesorhizobium</taxon>
    </lineage>
</organism>
<evidence type="ECO:0000256" key="10">
    <source>
        <dbReference type="ARBA" id="ARBA00023004"/>
    </source>
</evidence>
<keyword evidence="7 16" id="KW-0479">Metal-binding</keyword>
<comment type="similarity">
    <text evidence="2">Belongs to the cytochrome c oxidase subunit 2 family.</text>
</comment>
<evidence type="ECO:0000256" key="17">
    <source>
        <dbReference type="SAM" id="Phobius"/>
    </source>
</evidence>
<keyword evidence="8" id="KW-0249">Electron transport</keyword>
<dbReference type="InterPro" id="IPR008972">
    <property type="entry name" value="Cupredoxin"/>
</dbReference>
<dbReference type="SUPFAM" id="SSF46626">
    <property type="entry name" value="Cytochrome c"/>
    <property type="match status" value="1"/>
</dbReference>
<gene>
    <name evidence="20" type="ORF">SAMN02982922_0976</name>
</gene>
<dbReference type="GO" id="GO:0020037">
    <property type="term" value="F:heme binding"/>
    <property type="evidence" value="ECO:0007669"/>
    <property type="project" value="InterPro"/>
</dbReference>
<evidence type="ECO:0000256" key="3">
    <source>
        <dbReference type="ARBA" id="ARBA00022448"/>
    </source>
</evidence>
<dbReference type="Proteomes" id="UP000193083">
    <property type="component" value="Unassembled WGS sequence"/>
</dbReference>
<comment type="subcellular location">
    <subcellularLocation>
        <location evidence="1">Membrane</location>
        <topology evidence="1">Multi-pass membrane protein</topology>
    </subcellularLocation>
</comment>
<evidence type="ECO:0000256" key="2">
    <source>
        <dbReference type="ARBA" id="ARBA00007866"/>
    </source>
</evidence>
<sequence length="341" mass="36441">MTENAQPAAKTRISPPGRVVALSFACLPLVSCSGIQSALDPAGEEAGQVAMLFWAMVIGGLVIWAFMVALSLYASRWKRHPISEEAAGRVILWGGVAFPVTVLTALLAYALWLMPSLRPFADQEQAELRIEVVGSQFWWHVVYHRPEGPPVVSANEVRLPVGKRVEFSLTSADMIHSFWIPALGGKMDLIPGRTNRISLLANREGTYRGQCAEFCGTSHALMAFPAIAMAQSDFDAWLDARIGPSTGVEAGGDGQVLFLGEGCGDCHRVDGTPAQGTSGPDLSHMGSRLTIGAAALDNDAEMLARFIAHSASVKPGSQMPSYPDLSVDDLNAIAAWLKGLQ</sequence>
<dbReference type="EMBL" id="FXBL01000004">
    <property type="protein sequence ID" value="SMH29972.1"/>
    <property type="molecule type" value="Genomic_DNA"/>
</dbReference>
<evidence type="ECO:0000256" key="9">
    <source>
        <dbReference type="ARBA" id="ARBA00022989"/>
    </source>
</evidence>
<dbReference type="SUPFAM" id="SSF49503">
    <property type="entry name" value="Cupredoxins"/>
    <property type="match status" value="1"/>
</dbReference>
<dbReference type="PROSITE" id="PS50857">
    <property type="entry name" value="COX2_CUA"/>
    <property type="match status" value="1"/>
</dbReference>
<feature type="domain" description="Cytochrome oxidase subunit II copper A binding" evidence="18">
    <location>
        <begin position="125"/>
        <end position="240"/>
    </location>
</feature>
<comment type="function">
    <text evidence="13">Subunits I and II form the functional core of the enzyme complex. Electrons originating in cytochrome c are transferred via heme a and Cu(A) to the binuclear center formed by heme a3 and Cu(B).</text>
</comment>
<dbReference type="Pfam" id="PF00034">
    <property type="entry name" value="Cytochrom_C"/>
    <property type="match status" value="1"/>
</dbReference>
<dbReference type="InterPro" id="IPR002429">
    <property type="entry name" value="CcO_II-like_C"/>
</dbReference>
<protein>
    <recommendedName>
        <fullName evidence="14">Cytochrome aa3 subunit 2</fullName>
    </recommendedName>
</protein>
<reference evidence="20 21" key="1">
    <citation type="submission" date="2017-04" db="EMBL/GenBank/DDBJ databases">
        <authorList>
            <person name="Afonso C.L."/>
            <person name="Miller P.J."/>
            <person name="Scott M.A."/>
            <person name="Spackman E."/>
            <person name="Goraichik I."/>
            <person name="Dimitrov K.M."/>
            <person name="Suarez D.L."/>
            <person name="Swayne D.E."/>
        </authorList>
    </citation>
    <scope>NUCLEOTIDE SEQUENCE [LARGE SCALE GENOMIC DNA]</scope>
    <source>
        <strain evidence="20 21">B5P</strain>
    </source>
</reference>
<feature type="transmembrane region" description="Helical" evidence="17">
    <location>
        <begin position="19"/>
        <end position="39"/>
    </location>
</feature>
<keyword evidence="5" id="KW-0679">Respiratory chain</keyword>
<dbReference type="CDD" id="cd04213">
    <property type="entry name" value="CuRO_CcO_Caa3_II"/>
    <property type="match status" value="1"/>
</dbReference>
<keyword evidence="21" id="KW-1185">Reference proteome</keyword>
<name>A0A1X7MZQ1_9HYPH</name>
<dbReference type="GO" id="GO:0016491">
    <property type="term" value="F:oxidoreductase activity"/>
    <property type="evidence" value="ECO:0007669"/>
    <property type="project" value="InterPro"/>
</dbReference>
<dbReference type="GO" id="GO:0005507">
    <property type="term" value="F:copper ion binding"/>
    <property type="evidence" value="ECO:0007669"/>
    <property type="project" value="InterPro"/>
</dbReference>
<evidence type="ECO:0000313" key="20">
    <source>
        <dbReference type="EMBL" id="SMH29972.1"/>
    </source>
</evidence>
<dbReference type="AlphaFoldDB" id="A0A1X7MZQ1"/>
<feature type="transmembrane region" description="Helical" evidence="17">
    <location>
        <begin position="86"/>
        <end position="112"/>
    </location>
</feature>
<dbReference type="GO" id="GO:0004129">
    <property type="term" value="F:cytochrome-c oxidase activity"/>
    <property type="evidence" value="ECO:0007669"/>
    <property type="project" value="UniProtKB-EC"/>
</dbReference>
<evidence type="ECO:0000256" key="7">
    <source>
        <dbReference type="ARBA" id="ARBA00022723"/>
    </source>
</evidence>
<evidence type="ECO:0000256" key="1">
    <source>
        <dbReference type="ARBA" id="ARBA00004141"/>
    </source>
</evidence>
<dbReference type="Pfam" id="PF00116">
    <property type="entry name" value="COX2"/>
    <property type="match status" value="1"/>
</dbReference>
<dbReference type="PANTHER" id="PTHR22888:SF9">
    <property type="entry name" value="CYTOCHROME C OXIDASE SUBUNIT 2"/>
    <property type="match status" value="1"/>
</dbReference>
<dbReference type="InterPro" id="IPR009056">
    <property type="entry name" value="Cyt_c-like_dom"/>
</dbReference>
<keyword evidence="11" id="KW-0186">Copper</keyword>
<evidence type="ECO:0000256" key="13">
    <source>
        <dbReference type="ARBA" id="ARBA00024688"/>
    </source>
</evidence>
<evidence type="ECO:0000256" key="6">
    <source>
        <dbReference type="ARBA" id="ARBA00022692"/>
    </source>
</evidence>
<evidence type="ECO:0000256" key="4">
    <source>
        <dbReference type="ARBA" id="ARBA00022617"/>
    </source>
</evidence>
<dbReference type="Gene3D" id="2.60.40.420">
    <property type="entry name" value="Cupredoxins - blue copper proteins"/>
    <property type="match status" value="1"/>
</dbReference>
<dbReference type="NCBIfam" id="TIGR02866">
    <property type="entry name" value="CoxB"/>
    <property type="match status" value="1"/>
</dbReference>
<keyword evidence="9 17" id="KW-1133">Transmembrane helix</keyword>
<evidence type="ECO:0000256" key="14">
    <source>
        <dbReference type="ARBA" id="ARBA00031399"/>
    </source>
</evidence>
<dbReference type="GO" id="GO:0016020">
    <property type="term" value="C:membrane"/>
    <property type="evidence" value="ECO:0007669"/>
    <property type="project" value="UniProtKB-SubCell"/>
</dbReference>
<dbReference type="InterPro" id="IPR034236">
    <property type="entry name" value="CuRO_CcO_Caa3_II"/>
</dbReference>
<evidence type="ECO:0000259" key="19">
    <source>
        <dbReference type="PROSITE" id="PS51007"/>
    </source>
</evidence>
<dbReference type="PANTHER" id="PTHR22888">
    <property type="entry name" value="CYTOCHROME C OXIDASE, SUBUNIT II"/>
    <property type="match status" value="1"/>
</dbReference>
<evidence type="ECO:0000256" key="5">
    <source>
        <dbReference type="ARBA" id="ARBA00022660"/>
    </source>
</evidence>
<feature type="transmembrane region" description="Helical" evidence="17">
    <location>
        <begin position="51"/>
        <end position="74"/>
    </location>
</feature>
<keyword evidence="6 17" id="KW-0812">Transmembrane</keyword>
<dbReference type="InterPro" id="IPR014222">
    <property type="entry name" value="Cyt_c_oxidase_su2"/>
</dbReference>
<accession>A0A1X7MZQ1</accession>
<evidence type="ECO:0000256" key="11">
    <source>
        <dbReference type="ARBA" id="ARBA00023008"/>
    </source>
</evidence>